<reference evidence="3 4" key="1">
    <citation type="submission" date="2019-07" db="EMBL/GenBank/DDBJ databases">
        <title>Whole genome shotgun sequence of Halolactibacillus alkaliphilus NBRC 103919.</title>
        <authorList>
            <person name="Hosoyama A."/>
            <person name="Uohara A."/>
            <person name="Ohji S."/>
            <person name="Ichikawa N."/>
        </authorList>
    </citation>
    <scope>NUCLEOTIDE SEQUENCE [LARGE SCALE GENOMIC DNA]</scope>
    <source>
        <strain evidence="3 4">NBRC 103919</strain>
    </source>
</reference>
<accession>A0A511X268</accession>
<evidence type="ECO:0000313" key="4">
    <source>
        <dbReference type="Proteomes" id="UP000321400"/>
    </source>
</evidence>
<dbReference type="Proteomes" id="UP000321400">
    <property type="component" value="Unassembled WGS sequence"/>
</dbReference>
<evidence type="ECO:0000313" key="3">
    <source>
        <dbReference type="EMBL" id="GEN57036.1"/>
    </source>
</evidence>
<evidence type="ECO:0000259" key="2">
    <source>
        <dbReference type="Pfam" id="PF14341"/>
    </source>
</evidence>
<proteinExistence type="predicted"/>
<evidence type="ECO:0000256" key="1">
    <source>
        <dbReference type="SAM" id="MobiDB-lite"/>
    </source>
</evidence>
<organism evidence="3 4">
    <name type="scientific">Halolactibacillus alkaliphilus</name>
    <dbReference type="NCBI Taxonomy" id="442899"/>
    <lineage>
        <taxon>Bacteria</taxon>
        <taxon>Bacillati</taxon>
        <taxon>Bacillota</taxon>
        <taxon>Bacilli</taxon>
        <taxon>Bacillales</taxon>
        <taxon>Bacillaceae</taxon>
        <taxon>Halolactibacillus</taxon>
    </lineage>
</organism>
<dbReference type="STRING" id="442899.SAMN05720591_11714"/>
<keyword evidence="4" id="KW-1185">Reference proteome</keyword>
<dbReference type="RefSeq" id="WP_089802031.1">
    <property type="nucleotide sequence ID" value="NZ_BJYE01000017.1"/>
</dbReference>
<gene>
    <name evidence="3" type="ORF">HAL01_15000</name>
</gene>
<sequence>MWKKLWKNEQGVALVLTLLTFLVLSVLGSALMTIGVANVRLTKSTTQYESTFYIAEAGVNQSVAVLEKKAKELGALPLSHDAFFQQLNTFIDEHITGDLMIFEDNNGETPLAAIHINQDAVNEQQTGQYHERVMRYTLTSNGKQGTSNREVSTSFDVAHRIAETSGGGGTIPSDFIFYSASNETLIMPNGGYMEGDFFAENIIFNSKGTDVRGSLIATNSIEIQNEVKVTGSLYALNGHVKLNNANAVVEEAIYAMGNVSLTSGSKAKDIYANGNIELLNNNNVTNVHAGGHVTTGSGVTTETIYAGGNVTLGSGNNNTLVIHAGGHVTTGSGVTTETIYAGGNVTLRSGNNNTRAIHSNGQVLAETSSSLSDIFTHNRFIFGSGITVNGNIHAQGDVGERNQGGNFTVNGNVFAGQDVYTRSYQTYRLNGDVYAGKDVIHGTNNTISGKVVTGGTLKRFNNQPLGTIGGTVTEQANPGTVVAPTAPIPPTAPDFSGYTVSTQKIPIKEYTSTGESVVSSQNRTTHNLTPGYYDRVTIMYQDNLYFDTGTYYFNDFNLSSTEVKLYMDLSNGPINVYSKQDIHFSHGTTLYVSLDGVNYTKIDKSFVQNNKDQAKEIAGQLYFEAHNKFYMHNDLTVLGTVLANNDFVASSSVTIVGMYLVNNGKVTIGNAPTMIYAPATTSDGANHSSGGTGSLPGSGSGSGGGSGSGTNIVPVEVIIRAPVTEM</sequence>
<comment type="caution">
    <text evidence="3">The sequence shown here is derived from an EMBL/GenBank/DDBJ whole genome shotgun (WGS) entry which is preliminary data.</text>
</comment>
<feature type="domain" description="Type 4 fimbrial biogenesis protein PilX N-terminal" evidence="2">
    <location>
        <begin position="10"/>
        <end position="59"/>
    </location>
</feature>
<dbReference type="EMBL" id="BJYE01000017">
    <property type="protein sequence ID" value="GEN57036.1"/>
    <property type="molecule type" value="Genomic_DNA"/>
</dbReference>
<dbReference type="Pfam" id="PF14341">
    <property type="entry name" value="PilX_N"/>
    <property type="match status" value="1"/>
</dbReference>
<dbReference type="AlphaFoldDB" id="A0A511X268"/>
<feature type="compositionally biased region" description="Gly residues" evidence="1">
    <location>
        <begin position="690"/>
        <end position="708"/>
    </location>
</feature>
<dbReference type="InterPro" id="IPR025746">
    <property type="entry name" value="PilX_N_dom"/>
</dbReference>
<protein>
    <recommendedName>
        <fullName evidence="2">Type 4 fimbrial biogenesis protein PilX N-terminal domain-containing protein</fullName>
    </recommendedName>
</protein>
<name>A0A511X268_9BACI</name>
<feature type="region of interest" description="Disordered" evidence="1">
    <location>
        <begin position="683"/>
        <end position="709"/>
    </location>
</feature>